<dbReference type="RefSeq" id="WP_146301469.1">
    <property type="nucleotide sequence ID" value="NZ_CP042301.2"/>
</dbReference>
<dbReference type="SUPFAM" id="SSF47616">
    <property type="entry name" value="GST C-terminal domain-like"/>
    <property type="match status" value="1"/>
</dbReference>
<evidence type="ECO:0000256" key="1">
    <source>
        <dbReference type="ARBA" id="ARBA00012452"/>
    </source>
</evidence>
<protein>
    <recommendedName>
        <fullName evidence="1">glutathione transferase</fullName>
        <ecNumber evidence="1">2.5.1.18</ecNumber>
    </recommendedName>
</protein>
<dbReference type="Pfam" id="PF13417">
    <property type="entry name" value="GST_N_3"/>
    <property type="match status" value="1"/>
</dbReference>
<dbReference type="EC" id="2.5.1.18" evidence="1"/>
<feature type="domain" description="GST C-terminal" evidence="4">
    <location>
        <begin position="86"/>
        <end position="216"/>
    </location>
</feature>
<organism evidence="5 6">
    <name type="scientific">Nitratireductor mangrovi</name>
    <dbReference type="NCBI Taxonomy" id="2599600"/>
    <lineage>
        <taxon>Bacteria</taxon>
        <taxon>Pseudomonadati</taxon>
        <taxon>Pseudomonadota</taxon>
        <taxon>Alphaproteobacteria</taxon>
        <taxon>Hyphomicrobiales</taxon>
        <taxon>Phyllobacteriaceae</taxon>
        <taxon>Nitratireductor</taxon>
    </lineage>
</organism>
<evidence type="ECO:0000259" key="4">
    <source>
        <dbReference type="PROSITE" id="PS50405"/>
    </source>
</evidence>
<reference evidence="5" key="1">
    <citation type="submission" date="2020-04" db="EMBL/GenBank/DDBJ databases">
        <title>Nitratireductor sp. nov. isolated from mangrove soil.</title>
        <authorList>
            <person name="Ye Y."/>
        </authorList>
    </citation>
    <scope>NUCLEOTIDE SEQUENCE</scope>
    <source>
        <strain evidence="5">SY7</strain>
    </source>
</reference>
<keyword evidence="2" id="KW-0808">Transferase</keyword>
<evidence type="ECO:0000313" key="5">
    <source>
        <dbReference type="EMBL" id="QDZ02835.1"/>
    </source>
</evidence>
<feature type="domain" description="GST N-terminal" evidence="3">
    <location>
        <begin position="1"/>
        <end position="81"/>
    </location>
</feature>
<dbReference type="GO" id="GO:0005737">
    <property type="term" value="C:cytoplasm"/>
    <property type="evidence" value="ECO:0007669"/>
    <property type="project" value="TreeGrafter"/>
</dbReference>
<evidence type="ECO:0000259" key="3">
    <source>
        <dbReference type="PROSITE" id="PS50404"/>
    </source>
</evidence>
<dbReference type="InterPro" id="IPR040079">
    <property type="entry name" value="Glutathione_S-Trfase"/>
</dbReference>
<dbReference type="PROSITE" id="PS50405">
    <property type="entry name" value="GST_CTER"/>
    <property type="match status" value="1"/>
</dbReference>
<accession>A0A5B8L4G6</accession>
<dbReference type="PROSITE" id="PS50404">
    <property type="entry name" value="GST_NTER"/>
    <property type="match status" value="1"/>
</dbReference>
<dbReference type="OrthoDB" id="9797500at2"/>
<dbReference type="CDD" id="cd00299">
    <property type="entry name" value="GST_C_family"/>
    <property type="match status" value="1"/>
</dbReference>
<dbReference type="PANTHER" id="PTHR43900">
    <property type="entry name" value="GLUTATHIONE S-TRANSFERASE RHO"/>
    <property type="match status" value="1"/>
</dbReference>
<evidence type="ECO:0000256" key="2">
    <source>
        <dbReference type="ARBA" id="ARBA00022679"/>
    </source>
</evidence>
<evidence type="ECO:0000313" key="6">
    <source>
        <dbReference type="Proteomes" id="UP000321389"/>
    </source>
</evidence>
<dbReference type="InterPro" id="IPR036249">
    <property type="entry name" value="Thioredoxin-like_sf"/>
</dbReference>
<dbReference type="SFLD" id="SFLDG00358">
    <property type="entry name" value="Main_(cytGST)"/>
    <property type="match status" value="1"/>
</dbReference>
<dbReference type="Proteomes" id="UP000321389">
    <property type="component" value="Chromosome"/>
</dbReference>
<gene>
    <name evidence="5" type="ORF">FQ775_22055</name>
</gene>
<dbReference type="GO" id="GO:0043295">
    <property type="term" value="F:glutathione binding"/>
    <property type="evidence" value="ECO:0007669"/>
    <property type="project" value="TreeGrafter"/>
</dbReference>
<name>A0A5B8L4G6_9HYPH</name>
<keyword evidence="6" id="KW-1185">Reference proteome</keyword>
<dbReference type="Pfam" id="PF13410">
    <property type="entry name" value="GST_C_2"/>
    <property type="match status" value="1"/>
</dbReference>
<dbReference type="SUPFAM" id="SSF52833">
    <property type="entry name" value="Thioredoxin-like"/>
    <property type="match status" value="1"/>
</dbReference>
<dbReference type="InterPro" id="IPR004045">
    <property type="entry name" value="Glutathione_S-Trfase_N"/>
</dbReference>
<dbReference type="InterPro" id="IPR010987">
    <property type="entry name" value="Glutathione-S-Trfase_C-like"/>
</dbReference>
<sequence length="216" mass="24305">MTLTLHGYHYSVYTRIVRMVLAEKRVSYDYVEVDPFADDVPSSYLQLHPFGRVPALIHDGFALYETAAITRYLDEAFAKLMLQPMDARKRARMNQIIAVVDSYGYWPMVRQVFAHRVFRTAAGEAPDEAVVASGLAASEKVIAALEALAERPFLNGEQVTLADMHLAPMVAYFTAAPEGAELLRRYPGLDGWWQDFRHRDSLQATDPGLPGSRRGR</sequence>
<dbReference type="KEGG" id="niy:FQ775_22055"/>
<dbReference type="GO" id="GO:0004364">
    <property type="term" value="F:glutathione transferase activity"/>
    <property type="evidence" value="ECO:0007669"/>
    <property type="project" value="UniProtKB-EC"/>
</dbReference>
<dbReference type="PANTHER" id="PTHR43900:SF3">
    <property type="entry name" value="GLUTATHIONE S-TRANSFERASE RHO"/>
    <property type="match status" value="1"/>
</dbReference>
<dbReference type="Gene3D" id="3.40.30.10">
    <property type="entry name" value="Glutaredoxin"/>
    <property type="match status" value="1"/>
</dbReference>
<dbReference type="EMBL" id="CP042301">
    <property type="protein sequence ID" value="QDZ02835.1"/>
    <property type="molecule type" value="Genomic_DNA"/>
</dbReference>
<dbReference type="InterPro" id="IPR036282">
    <property type="entry name" value="Glutathione-S-Trfase_C_sf"/>
</dbReference>
<proteinExistence type="predicted"/>
<dbReference type="AlphaFoldDB" id="A0A5B8L4G6"/>
<dbReference type="Gene3D" id="1.20.1050.10">
    <property type="match status" value="1"/>
</dbReference>
<dbReference type="SFLD" id="SFLDS00019">
    <property type="entry name" value="Glutathione_Transferase_(cytos"/>
    <property type="match status" value="1"/>
</dbReference>